<dbReference type="InterPro" id="IPR015300">
    <property type="entry name" value="DNA-bd_pseudobarrel_sf"/>
</dbReference>
<keyword evidence="15" id="KW-1185">Reference proteome</keyword>
<evidence type="ECO:0000256" key="7">
    <source>
        <dbReference type="ARBA" id="ARBA00023015"/>
    </source>
</evidence>
<dbReference type="GO" id="GO:0005634">
    <property type="term" value="C:nucleus"/>
    <property type="evidence" value="ECO:0007669"/>
    <property type="project" value="UniProtKB-SubCell"/>
</dbReference>
<feature type="transmembrane region" description="Helical" evidence="12">
    <location>
        <begin position="301"/>
        <end position="324"/>
    </location>
</feature>
<proteinExistence type="inferred from homology"/>
<evidence type="ECO:0000256" key="4">
    <source>
        <dbReference type="ARBA" id="ARBA00022692"/>
    </source>
</evidence>
<dbReference type="InterPro" id="IPR029962">
    <property type="entry name" value="TBL"/>
</dbReference>
<comment type="similarity">
    <text evidence="3">Belongs to the PC-esterase family. TBL subfamily.</text>
</comment>
<organism evidence="14 15">
    <name type="scientific">Arabidopsis arenosa</name>
    <name type="common">Sand rock-cress</name>
    <name type="synonym">Cardaminopsis arenosa</name>
    <dbReference type="NCBI Taxonomy" id="38785"/>
    <lineage>
        <taxon>Eukaryota</taxon>
        <taxon>Viridiplantae</taxon>
        <taxon>Streptophyta</taxon>
        <taxon>Embryophyta</taxon>
        <taxon>Tracheophyta</taxon>
        <taxon>Spermatophyta</taxon>
        <taxon>Magnoliopsida</taxon>
        <taxon>eudicotyledons</taxon>
        <taxon>Gunneridae</taxon>
        <taxon>Pentapetalae</taxon>
        <taxon>rosids</taxon>
        <taxon>malvids</taxon>
        <taxon>Brassicales</taxon>
        <taxon>Brassicaceae</taxon>
        <taxon>Camelineae</taxon>
        <taxon>Arabidopsis</taxon>
    </lineage>
</organism>
<evidence type="ECO:0000259" key="13">
    <source>
        <dbReference type="PROSITE" id="PS50863"/>
    </source>
</evidence>
<keyword evidence="4 12" id="KW-0812">Transmembrane</keyword>
<gene>
    <name evidence="14" type="ORF">AARE701A_LOCUS6910</name>
</gene>
<dbReference type="Gene3D" id="2.40.330.10">
    <property type="entry name" value="DNA-binding pseudobarrel domain"/>
    <property type="match status" value="1"/>
</dbReference>
<dbReference type="GO" id="GO:0016020">
    <property type="term" value="C:membrane"/>
    <property type="evidence" value="ECO:0007669"/>
    <property type="project" value="UniProtKB-SubCell"/>
</dbReference>
<comment type="subcellular location">
    <subcellularLocation>
        <location evidence="2">Membrane</location>
        <topology evidence="2">Single-pass membrane protein</topology>
    </subcellularLocation>
    <subcellularLocation>
        <location evidence="1">Nucleus</location>
    </subcellularLocation>
</comment>
<evidence type="ECO:0000256" key="5">
    <source>
        <dbReference type="ARBA" id="ARBA00022968"/>
    </source>
</evidence>
<evidence type="ECO:0000256" key="8">
    <source>
        <dbReference type="ARBA" id="ARBA00023125"/>
    </source>
</evidence>
<dbReference type="SMART" id="SM01019">
    <property type="entry name" value="B3"/>
    <property type="match status" value="1"/>
</dbReference>
<dbReference type="InterPro" id="IPR003340">
    <property type="entry name" value="B3_DNA-bd"/>
</dbReference>
<keyword evidence="8" id="KW-0238">DNA-binding</keyword>
<keyword evidence="5" id="KW-0735">Signal-anchor</keyword>
<evidence type="ECO:0000256" key="3">
    <source>
        <dbReference type="ARBA" id="ARBA00007727"/>
    </source>
</evidence>
<evidence type="ECO:0000256" key="10">
    <source>
        <dbReference type="ARBA" id="ARBA00023163"/>
    </source>
</evidence>
<evidence type="ECO:0000256" key="2">
    <source>
        <dbReference type="ARBA" id="ARBA00004167"/>
    </source>
</evidence>
<accession>A0A8S1ZU34</accession>
<name>A0A8S1ZU34_ARAAE</name>
<evidence type="ECO:0000256" key="12">
    <source>
        <dbReference type="SAM" id="Phobius"/>
    </source>
</evidence>
<keyword evidence="9 12" id="KW-0472">Membrane</keyword>
<dbReference type="PROSITE" id="PS50863">
    <property type="entry name" value="B3"/>
    <property type="match status" value="1"/>
</dbReference>
<reference evidence="14" key="1">
    <citation type="submission" date="2021-01" db="EMBL/GenBank/DDBJ databases">
        <authorList>
            <person name="Bezrukov I."/>
        </authorList>
    </citation>
    <scope>NUCLEOTIDE SEQUENCE</scope>
</reference>
<sequence length="638" mass="73372">MSVNHYHNTLSLHQHHQNDVAAIAQRESLFEKSLTPSDVGKLNRLVIPKQHAEKYFPLNNNGGGGDDVATTEKGMLLSFEDESGKCWKFRYSYWNSSQSYVLTKGWSRYVKDKHLDAGDVVFFQRHRFDLHRLFIGWRRRGEASSSPAVSAVSQEALVNTTAYWSGLTTPYRQVHASTTYPNIHQEYSHYGAVADQAQSIPPVVTGSSRTVRLFGVNLECHVDAVEPPPRPDGYNGQHIYYYSTPHPMNISFAGEALEQRKRERDCILCDMDHHQESNPLKELFSLSSSPFFSTLKIKKPIFVGISLLIGFLIFSVIVIDLVGFEPRLCFGFLSLSRTLTKERGNDDVCDYSHGRWVRRRRDVDETSYYGEECRFLDPGFRCLNNGRKDSGFRQWRWQPHGCDLPRFNASDFLERSRNGRIVFVGDSIGRNQWESLMCMLSQAVSNKSEIYEVNGNPISKHKGFLSMRFPEQNLTVEYHRTPFLVVVGRPPENSSVDVKMTVRVDEFNWQSKKWVGSDVLVFNTGHWWNEDKTFNAGCYFQEGGKLNKTMRVMEGFGKSLKTWKSWVLERLDSERSYVFFRSFSPVHYRNGTWNLGGLCDAETEPETDMKKMEPDPIHNNYISQERCSSFTVSRTGNS</sequence>
<dbReference type="InterPro" id="IPR025846">
    <property type="entry name" value="TBL_N"/>
</dbReference>
<keyword evidence="10" id="KW-0804">Transcription</keyword>
<protein>
    <recommendedName>
        <fullName evidence="13">TF-B3 domain-containing protein</fullName>
    </recommendedName>
</protein>
<keyword evidence="6 12" id="KW-1133">Transmembrane helix</keyword>
<dbReference type="SUPFAM" id="SSF101936">
    <property type="entry name" value="DNA-binding pseudobarrel domain"/>
    <property type="match status" value="1"/>
</dbReference>
<evidence type="ECO:0000313" key="15">
    <source>
        <dbReference type="Proteomes" id="UP000682877"/>
    </source>
</evidence>
<evidence type="ECO:0000256" key="9">
    <source>
        <dbReference type="ARBA" id="ARBA00023136"/>
    </source>
</evidence>
<evidence type="ECO:0000256" key="6">
    <source>
        <dbReference type="ARBA" id="ARBA00022989"/>
    </source>
</evidence>
<keyword evidence="11" id="KW-0539">Nucleus</keyword>
<dbReference type="AlphaFoldDB" id="A0A8S1ZU34"/>
<dbReference type="Proteomes" id="UP000682877">
    <property type="component" value="Chromosome 3"/>
</dbReference>
<dbReference type="GO" id="GO:0003677">
    <property type="term" value="F:DNA binding"/>
    <property type="evidence" value="ECO:0007669"/>
    <property type="project" value="UniProtKB-KW"/>
</dbReference>
<dbReference type="Pfam" id="PF14416">
    <property type="entry name" value="PMR5N"/>
    <property type="match status" value="1"/>
</dbReference>
<dbReference type="CDD" id="cd10017">
    <property type="entry name" value="B3_DNA"/>
    <property type="match status" value="1"/>
</dbReference>
<dbReference type="GO" id="GO:0016413">
    <property type="term" value="F:O-acetyltransferase activity"/>
    <property type="evidence" value="ECO:0007669"/>
    <property type="project" value="InterPro"/>
</dbReference>
<dbReference type="GO" id="GO:0005794">
    <property type="term" value="C:Golgi apparatus"/>
    <property type="evidence" value="ECO:0007669"/>
    <property type="project" value="TreeGrafter"/>
</dbReference>
<dbReference type="Pfam" id="PF13839">
    <property type="entry name" value="PC-Esterase"/>
    <property type="match status" value="1"/>
</dbReference>
<dbReference type="Pfam" id="PF02362">
    <property type="entry name" value="B3"/>
    <property type="match status" value="1"/>
</dbReference>
<dbReference type="FunFam" id="2.40.330.10:FF:000002">
    <property type="entry name" value="B3 domain-containing protein"/>
    <property type="match status" value="1"/>
</dbReference>
<keyword evidence="7" id="KW-0805">Transcription regulation</keyword>
<dbReference type="InterPro" id="IPR026057">
    <property type="entry name" value="TBL_C"/>
</dbReference>
<evidence type="ECO:0000256" key="1">
    <source>
        <dbReference type="ARBA" id="ARBA00004123"/>
    </source>
</evidence>
<dbReference type="PANTHER" id="PTHR32285">
    <property type="entry name" value="PROTEIN TRICHOME BIREFRINGENCE-LIKE 9-RELATED"/>
    <property type="match status" value="1"/>
</dbReference>
<feature type="domain" description="TF-B3" evidence="13">
    <location>
        <begin position="30"/>
        <end position="141"/>
    </location>
</feature>
<evidence type="ECO:0000256" key="11">
    <source>
        <dbReference type="ARBA" id="ARBA00023242"/>
    </source>
</evidence>
<evidence type="ECO:0000313" key="14">
    <source>
        <dbReference type="EMBL" id="CAE5966893.1"/>
    </source>
</evidence>
<dbReference type="PANTHER" id="PTHR32285:SF210">
    <property type="entry name" value="PROTEIN TRICHOME BIREFRINGENCE-LIKE 8"/>
    <property type="match status" value="1"/>
</dbReference>
<dbReference type="EMBL" id="LR999453">
    <property type="protein sequence ID" value="CAE5966893.1"/>
    <property type="molecule type" value="Genomic_DNA"/>
</dbReference>